<evidence type="ECO:0000256" key="2">
    <source>
        <dbReference type="ARBA" id="ARBA00022475"/>
    </source>
</evidence>
<dbReference type="PROSITE" id="PS51257">
    <property type="entry name" value="PROKAR_LIPOPROTEIN"/>
    <property type="match status" value="1"/>
</dbReference>
<dbReference type="InterPro" id="IPR001851">
    <property type="entry name" value="ABC_transp_permease"/>
</dbReference>
<feature type="transmembrane region" description="Helical" evidence="6">
    <location>
        <begin position="208"/>
        <end position="226"/>
    </location>
</feature>
<feature type="transmembrane region" description="Helical" evidence="6">
    <location>
        <begin position="282"/>
        <end position="301"/>
    </location>
</feature>
<proteinExistence type="predicted"/>
<dbReference type="PANTHER" id="PTHR30482:SF10">
    <property type="entry name" value="HIGH-AFFINITY BRANCHED-CHAIN AMINO ACID TRANSPORT PROTEIN BRAE"/>
    <property type="match status" value="1"/>
</dbReference>
<feature type="transmembrane region" description="Helical" evidence="6">
    <location>
        <begin position="7"/>
        <end position="29"/>
    </location>
</feature>
<dbReference type="GO" id="GO:0015658">
    <property type="term" value="F:branched-chain amino acid transmembrane transporter activity"/>
    <property type="evidence" value="ECO:0007669"/>
    <property type="project" value="InterPro"/>
</dbReference>
<keyword evidence="8" id="KW-1185">Reference proteome</keyword>
<keyword evidence="2" id="KW-1003">Cell membrane</keyword>
<evidence type="ECO:0000256" key="4">
    <source>
        <dbReference type="ARBA" id="ARBA00022989"/>
    </source>
</evidence>
<gene>
    <name evidence="7" type="ORF">Dthio_PD3266</name>
</gene>
<evidence type="ECO:0000256" key="3">
    <source>
        <dbReference type="ARBA" id="ARBA00022692"/>
    </source>
</evidence>
<reference evidence="7" key="1">
    <citation type="submission" date="2010-05" db="EMBL/GenBank/DDBJ databases">
        <title>The draft genome of Desulfonatronospira thiodismutans ASO3-1.</title>
        <authorList>
            <consortium name="US DOE Joint Genome Institute (JGI-PGF)"/>
            <person name="Lucas S."/>
            <person name="Copeland A."/>
            <person name="Lapidus A."/>
            <person name="Cheng J.-F."/>
            <person name="Bruce D."/>
            <person name="Goodwin L."/>
            <person name="Pitluck S."/>
            <person name="Chertkov O."/>
            <person name="Brettin T."/>
            <person name="Detter J.C."/>
            <person name="Han C."/>
            <person name="Land M.L."/>
            <person name="Hauser L."/>
            <person name="Kyrpides N."/>
            <person name="Mikhailova N."/>
            <person name="Muyzer G."/>
            <person name="Woyke T."/>
        </authorList>
    </citation>
    <scope>NUCLEOTIDE SEQUENCE [LARGE SCALE GENOMIC DNA]</scope>
    <source>
        <strain evidence="7">ASO3-1</strain>
    </source>
</reference>
<organism evidence="7 8">
    <name type="scientific">Desulfonatronospira thiodismutans ASO3-1</name>
    <dbReference type="NCBI Taxonomy" id="555779"/>
    <lineage>
        <taxon>Bacteria</taxon>
        <taxon>Pseudomonadati</taxon>
        <taxon>Thermodesulfobacteriota</taxon>
        <taxon>Desulfovibrionia</taxon>
        <taxon>Desulfovibrionales</taxon>
        <taxon>Desulfonatronovibrionaceae</taxon>
        <taxon>Desulfonatronospira</taxon>
    </lineage>
</organism>
<evidence type="ECO:0000256" key="6">
    <source>
        <dbReference type="SAM" id="Phobius"/>
    </source>
</evidence>
<evidence type="ECO:0000256" key="5">
    <source>
        <dbReference type="ARBA" id="ARBA00023136"/>
    </source>
</evidence>
<dbReference type="AlphaFoldDB" id="D6SMB9"/>
<dbReference type="eggNOG" id="COG4177">
    <property type="taxonomic scope" value="Bacteria"/>
</dbReference>
<dbReference type="Pfam" id="PF02653">
    <property type="entry name" value="BPD_transp_2"/>
    <property type="match status" value="1"/>
</dbReference>
<dbReference type="EMBL" id="ACJN02000001">
    <property type="protein sequence ID" value="EFI35830.1"/>
    <property type="molecule type" value="Genomic_DNA"/>
</dbReference>
<evidence type="ECO:0000256" key="1">
    <source>
        <dbReference type="ARBA" id="ARBA00004651"/>
    </source>
</evidence>
<dbReference type="RefSeq" id="WP_008868959.1">
    <property type="nucleotide sequence ID" value="NZ_ACJN02000001.1"/>
</dbReference>
<feature type="transmembrane region" description="Helical" evidence="6">
    <location>
        <begin position="83"/>
        <end position="100"/>
    </location>
</feature>
<dbReference type="OrthoDB" id="9780757at2"/>
<dbReference type="InterPro" id="IPR043428">
    <property type="entry name" value="LivM-like"/>
</dbReference>
<comment type="subcellular location">
    <subcellularLocation>
        <location evidence="1">Cell membrane</location>
        <topology evidence="1">Multi-pass membrane protein</topology>
    </subcellularLocation>
</comment>
<sequence>MRKHKNTIQVVAFTVVILACPFFLDAYWIDVINNIGLYAVLALSLNFIVGYTGLFHMGHAAFFAVGAYATGILNTSYDIPIVLLLPVSGLAAALFAYLVARPIIHLRGDYLLIVTIAIVEIVRIALVNDIFGLTGGSNGIFGISRPDFYFFDIRTPHQFFYYIWAFLALSVLLFYNLEKSRYVRALNYIKNDEVAAEGSGVNVDHLKLTAFVLGAFWAGMVGNIYASKMTLISPASFNFWESVILFVIVILGGSGSIRGVILGAFLIIGLPEIFRQFAGARMLVFGGAMVAMMVFRPQGFLPPLPRKYPVHKIQPGEKTL</sequence>
<keyword evidence="5 6" id="KW-0472">Membrane</keyword>
<evidence type="ECO:0000313" key="8">
    <source>
        <dbReference type="Proteomes" id="UP000005496"/>
    </source>
</evidence>
<protein>
    <submittedName>
        <fullName evidence="7">Inner-membrane translocator</fullName>
    </submittedName>
</protein>
<dbReference type="GO" id="GO:0005886">
    <property type="term" value="C:plasma membrane"/>
    <property type="evidence" value="ECO:0007669"/>
    <property type="project" value="UniProtKB-SubCell"/>
</dbReference>
<dbReference type="PANTHER" id="PTHR30482">
    <property type="entry name" value="HIGH-AFFINITY BRANCHED-CHAIN AMINO ACID TRANSPORT SYSTEM PERMEASE"/>
    <property type="match status" value="1"/>
</dbReference>
<feature type="transmembrane region" description="Helical" evidence="6">
    <location>
        <begin position="35"/>
        <end position="54"/>
    </location>
</feature>
<evidence type="ECO:0000313" key="7">
    <source>
        <dbReference type="EMBL" id="EFI35830.1"/>
    </source>
</evidence>
<name>D6SMB9_9BACT</name>
<keyword evidence="3 6" id="KW-0812">Transmembrane</keyword>
<dbReference type="Proteomes" id="UP000005496">
    <property type="component" value="Unassembled WGS sequence"/>
</dbReference>
<dbReference type="CDD" id="cd06581">
    <property type="entry name" value="TM_PBP1_LivM_like"/>
    <property type="match status" value="1"/>
</dbReference>
<feature type="transmembrane region" description="Helical" evidence="6">
    <location>
        <begin position="159"/>
        <end position="177"/>
    </location>
</feature>
<feature type="transmembrane region" description="Helical" evidence="6">
    <location>
        <begin position="246"/>
        <end position="270"/>
    </location>
</feature>
<comment type="caution">
    <text evidence="7">The sequence shown here is derived from an EMBL/GenBank/DDBJ whole genome shotgun (WGS) entry which is preliminary data.</text>
</comment>
<accession>D6SMB9</accession>
<keyword evidence="4 6" id="KW-1133">Transmembrane helix</keyword>